<evidence type="ECO:0000313" key="12">
    <source>
        <dbReference type="EMBL" id="QDV85612.1"/>
    </source>
</evidence>
<gene>
    <name evidence="12" type="primary">hypF</name>
    <name evidence="12" type="ORF">TBK1r_46270</name>
</gene>
<dbReference type="RefSeq" id="WP_419580263.1">
    <property type="nucleotide sequence ID" value="NZ_CP036432.1"/>
</dbReference>
<evidence type="ECO:0000313" key="13">
    <source>
        <dbReference type="Proteomes" id="UP000318081"/>
    </source>
</evidence>
<dbReference type="GO" id="GO:0016740">
    <property type="term" value="F:transferase activity"/>
    <property type="evidence" value="ECO:0007669"/>
    <property type="project" value="UniProtKB-KW"/>
</dbReference>
<evidence type="ECO:0000256" key="1">
    <source>
        <dbReference type="ARBA" id="ARBA00004711"/>
    </source>
</evidence>
<dbReference type="Pfam" id="PF17788">
    <property type="entry name" value="HypF_C"/>
    <property type="match status" value="1"/>
</dbReference>
<protein>
    <recommendedName>
        <fullName evidence="8">Carbamoyltransferase</fullName>
        <ecNumber evidence="8">6.2.-.-</ecNumber>
    </recommendedName>
</protein>
<organism evidence="12 13">
    <name type="scientific">Stieleria magnilauensis</name>
    <dbReference type="NCBI Taxonomy" id="2527963"/>
    <lineage>
        <taxon>Bacteria</taxon>
        <taxon>Pseudomonadati</taxon>
        <taxon>Planctomycetota</taxon>
        <taxon>Planctomycetia</taxon>
        <taxon>Pirellulales</taxon>
        <taxon>Pirellulaceae</taxon>
        <taxon>Stieleria</taxon>
    </lineage>
</organism>
<dbReference type="InterPro" id="IPR006070">
    <property type="entry name" value="Sua5-like_dom"/>
</dbReference>
<evidence type="ECO:0000256" key="6">
    <source>
        <dbReference type="ARBA" id="ARBA00022833"/>
    </source>
</evidence>
<dbReference type="SUPFAM" id="SSF53067">
    <property type="entry name" value="Actin-like ATPase domain"/>
    <property type="match status" value="1"/>
</dbReference>
<dbReference type="SUPFAM" id="SSF55821">
    <property type="entry name" value="YrdC/RibB"/>
    <property type="match status" value="1"/>
</dbReference>
<keyword evidence="4" id="KW-0479">Metal-binding</keyword>
<keyword evidence="6" id="KW-0862">Zinc</keyword>
<comment type="catalytic activity">
    <reaction evidence="9">
        <text>an acyl phosphate + H2O = a carboxylate + phosphate + H(+)</text>
        <dbReference type="Rhea" id="RHEA:14965"/>
        <dbReference type="ChEBI" id="CHEBI:15377"/>
        <dbReference type="ChEBI" id="CHEBI:15378"/>
        <dbReference type="ChEBI" id="CHEBI:29067"/>
        <dbReference type="ChEBI" id="CHEBI:43474"/>
        <dbReference type="ChEBI" id="CHEBI:59918"/>
        <dbReference type="EC" id="3.6.1.7"/>
    </reaction>
</comment>
<feature type="active site" evidence="9">
    <location>
        <position position="40"/>
    </location>
</feature>
<dbReference type="EC" id="6.2.-.-" evidence="8"/>
<dbReference type="EMBL" id="CP036432">
    <property type="protein sequence ID" value="QDV85612.1"/>
    <property type="molecule type" value="Genomic_DNA"/>
</dbReference>
<proteinExistence type="inferred from homology"/>
<dbReference type="InterPro" id="IPR036046">
    <property type="entry name" value="Acylphosphatase-like_dom_sf"/>
</dbReference>
<dbReference type="InterPro" id="IPR004421">
    <property type="entry name" value="Carbamoyltransferase_HypF"/>
</dbReference>
<accession>A0ABX5XUD2</accession>
<dbReference type="PROSITE" id="PS51163">
    <property type="entry name" value="YRDC"/>
    <property type="match status" value="1"/>
</dbReference>
<evidence type="ECO:0000259" key="11">
    <source>
        <dbReference type="PROSITE" id="PS51163"/>
    </source>
</evidence>
<sequence length="798" mass="87506">MNQHLKRIRIRLTGRIQGVGFRPFVWNRANDAGLTGWVQNDSRGVTIEAQGERHNLDTFLRGFQQGLPPLATIDSLETADLPAIEESHFTIRDSATSPHASTAVMADISVCVDCLGEMQDAHNRRYRYPFINCTNCGPRFTIVEAIPYDRALTTMKSFEMCDRCREEYNDPSDRRFHAQPNACPECGPQIWFVASDELTRDAPIRASKHDDPSRVIESFTACILDGGIVAVKGIGGFHLACDATNVDAIRKLRQRKGRIDKPFAIMVTDSEHAERFAEVSRGERRLLESKERPIVLLQKRKLNADDAGYDSAGYSGMLDAVAPGNHCVGVMLPYSPLHHLLIEAVCPLLMTSGNLSDEPIARTNDEAVRRLGPLVDGFLFHDRDIHVVCDDSVVSPLGASALPIRRSRGFAPIPIRLSQNRPSVVAVGGEMKATFCITQGQNAYISQHIGDVGNLETLGALQRNVDHYLQLFRIDADAVAADLHPSSLSGQFAENLAKTLRVPLVRVQHHVAHAVSLIAEHQLDADQPILACCFDGTGYGTDGAIWGGEFLTVNCKGFERFAHLQYFPLPGGDASIRRPYRTALALLSAHGLPWDERLPCVSFCPTGVRRLLEQQLLSNLNCFPTSSAGRLFDAVASLIGIRHEVSFEAQAAIELESLASEVIDQVDSGAYRFQIAEASDHTAMQIRSHDLVESICRDVIAGVDRRRIAAQFHHAVAAMISNVCQSGRGRTGIDVVGLTGGVFQNVLLTTLLTKRLEASGFYVLVHQQIPPNDGGLSLGQAVVAGYRLDDAPNRVLLT</sequence>
<dbReference type="Gene3D" id="3.30.110.120">
    <property type="match status" value="1"/>
</dbReference>
<feature type="domain" description="Acylphosphatase-like" evidence="10">
    <location>
        <begin position="7"/>
        <end position="93"/>
    </location>
</feature>
<dbReference type="PIRSF" id="PIRSF006256">
    <property type="entry name" value="CMPcnvr_hdrg_mat"/>
    <property type="match status" value="1"/>
</dbReference>
<evidence type="ECO:0000256" key="5">
    <source>
        <dbReference type="ARBA" id="ARBA00022771"/>
    </source>
</evidence>
<dbReference type="Pfam" id="PF22521">
    <property type="entry name" value="HypF_C_2"/>
    <property type="match status" value="1"/>
</dbReference>
<dbReference type="NCBIfam" id="TIGR00143">
    <property type="entry name" value="hypF"/>
    <property type="match status" value="1"/>
</dbReference>
<evidence type="ECO:0000256" key="4">
    <source>
        <dbReference type="ARBA" id="ARBA00022723"/>
    </source>
</evidence>
<evidence type="ECO:0000256" key="2">
    <source>
        <dbReference type="ARBA" id="ARBA00008097"/>
    </source>
</evidence>
<dbReference type="Gene3D" id="3.90.870.50">
    <property type="match status" value="1"/>
</dbReference>
<feature type="active site" evidence="9">
    <location>
        <position position="22"/>
    </location>
</feature>
<keyword evidence="12" id="KW-0808">Transferase</keyword>
<evidence type="ECO:0000256" key="3">
    <source>
        <dbReference type="ARBA" id="ARBA00022598"/>
    </source>
</evidence>
<dbReference type="Pfam" id="PF01300">
    <property type="entry name" value="Sua5_yciO_yrdC"/>
    <property type="match status" value="1"/>
</dbReference>
<keyword evidence="13" id="KW-1185">Reference proteome</keyword>
<dbReference type="Gene3D" id="3.30.420.40">
    <property type="match status" value="1"/>
</dbReference>
<dbReference type="SUPFAM" id="SSF54975">
    <property type="entry name" value="Acylphosphatase/BLUF domain-like"/>
    <property type="match status" value="1"/>
</dbReference>
<evidence type="ECO:0000256" key="9">
    <source>
        <dbReference type="PROSITE-ProRule" id="PRU00520"/>
    </source>
</evidence>
<comment type="similarity">
    <text evidence="2 8">Belongs to the carbamoyltransferase HypF family.</text>
</comment>
<dbReference type="InterPro" id="IPR011125">
    <property type="entry name" value="Znf_HypF"/>
</dbReference>
<feature type="domain" description="YrdC-like" evidence="11">
    <location>
        <begin position="213"/>
        <end position="409"/>
    </location>
</feature>
<dbReference type="PANTHER" id="PTHR42959">
    <property type="entry name" value="CARBAMOYLTRANSFERASE"/>
    <property type="match status" value="1"/>
</dbReference>
<reference evidence="12 13" key="1">
    <citation type="submission" date="2019-02" db="EMBL/GenBank/DDBJ databases">
        <title>Deep-cultivation of Planctomycetes and their phenomic and genomic characterization uncovers novel biology.</title>
        <authorList>
            <person name="Wiegand S."/>
            <person name="Jogler M."/>
            <person name="Boedeker C."/>
            <person name="Pinto D."/>
            <person name="Vollmers J."/>
            <person name="Rivas-Marin E."/>
            <person name="Kohn T."/>
            <person name="Peeters S.H."/>
            <person name="Heuer A."/>
            <person name="Rast P."/>
            <person name="Oberbeckmann S."/>
            <person name="Bunk B."/>
            <person name="Jeske O."/>
            <person name="Meyerdierks A."/>
            <person name="Storesund J.E."/>
            <person name="Kallscheuer N."/>
            <person name="Luecker S."/>
            <person name="Lage O.M."/>
            <person name="Pohl T."/>
            <person name="Merkel B.J."/>
            <person name="Hornburger P."/>
            <person name="Mueller R.-W."/>
            <person name="Bruemmer F."/>
            <person name="Labrenz M."/>
            <person name="Spormann A.M."/>
            <person name="Op den Camp H."/>
            <person name="Overmann J."/>
            <person name="Amann R."/>
            <person name="Jetten M.S.M."/>
            <person name="Mascher T."/>
            <person name="Medema M.H."/>
            <person name="Devos D.P."/>
            <person name="Kaster A.-K."/>
            <person name="Ovreas L."/>
            <person name="Rohde M."/>
            <person name="Galperin M.Y."/>
            <person name="Jogler C."/>
        </authorList>
    </citation>
    <scope>NUCLEOTIDE SEQUENCE [LARGE SCALE GENOMIC DNA]</scope>
    <source>
        <strain evidence="12 13">TBK1r</strain>
    </source>
</reference>
<dbReference type="Proteomes" id="UP000318081">
    <property type="component" value="Chromosome"/>
</dbReference>
<dbReference type="InterPro" id="IPR055128">
    <property type="entry name" value="HypF_C_2"/>
</dbReference>
<dbReference type="InterPro" id="IPR043129">
    <property type="entry name" value="ATPase_NBD"/>
</dbReference>
<comment type="pathway">
    <text evidence="1">Protein modification; [NiFe] hydrogenase maturation.</text>
</comment>
<dbReference type="InterPro" id="IPR017945">
    <property type="entry name" value="DHBP_synth_RibB-like_a/b_dom"/>
</dbReference>
<dbReference type="InterPro" id="IPR041440">
    <property type="entry name" value="HypF_C"/>
</dbReference>
<dbReference type="PROSITE" id="PS51160">
    <property type="entry name" value="ACYLPHOSPHATASE_3"/>
    <property type="match status" value="1"/>
</dbReference>
<evidence type="ECO:0000256" key="7">
    <source>
        <dbReference type="ARBA" id="ARBA00048220"/>
    </source>
</evidence>
<dbReference type="Pfam" id="PF07503">
    <property type="entry name" value="zf-HYPF"/>
    <property type="match status" value="2"/>
</dbReference>
<keyword evidence="9" id="KW-0378">Hydrolase</keyword>
<evidence type="ECO:0000259" key="10">
    <source>
        <dbReference type="PROSITE" id="PS51160"/>
    </source>
</evidence>
<comment type="catalytic activity">
    <reaction evidence="7">
        <text>C-terminal L-cysteinyl-[HypE protein] + carbamoyl phosphate + ATP + H2O = C-terminal S-carboxamide-L-cysteinyl-[HypE protein] + AMP + phosphate + diphosphate + H(+)</text>
        <dbReference type="Rhea" id="RHEA:55636"/>
        <dbReference type="Rhea" id="RHEA-COMP:14247"/>
        <dbReference type="Rhea" id="RHEA-COMP:14392"/>
        <dbReference type="ChEBI" id="CHEBI:15377"/>
        <dbReference type="ChEBI" id="CHEBI:15378"/>
        <dbReference type="ChEBI" id="CHEBI:30616"/>
        <dbReference type="ChEBI" id="CHEBI:33019"/>
        <dbReference type="ChEBI" id="CHEBI:43474"/>
        <dbReference type="ChEBI" id="CHEBI:58228"/>
        <dbReference type="ChEBI" id="CHEBI:76913"/>
        <dbReference type="ChEBI" id="CHEBI:139126"/>
        <dbReference type="ChEBI" id="CHEBI:456215"/>
    </reaction>
</comment>
<dbReference type="PANTHER" id="PTHR42959:SF1">
    <property type="entry name" value="CARBAMOYLTRANSFERASE HYPF"/>
    <property type="match status" value="1"/>
</dbReference>
<name>A0ABX5XUD2_9BACT</name>
<dbReference type="InterPro" id="IPR001792">
    <property type="entry name" value="Acylphosphatase-like_dom"/>
</dbReference>
<keyword evidence="5" id="KW-0863">Zinc-finger</keyword>
<evidence type="ECO:0000256" key="8">
    <source>
        <dbReference type="PIRNR" id="PIRNR006256"/>
    </source>
</evidence>
<dbReference type="Gene3D" id="3.30.420.360">
    <property type="match status" value="1"/>
</dbReference>
<keyword evidence="3" id="KW-0436">Ligase</keyword>
<dbReference type="Pfam" id="PF00708">
    <property type="entry name" value="Acylphosphatase"/>
    <property type="match status" value="1"/>
</dbReference>
<dbReference type="InterPro" id="IPR051060">
    <property type="entry name" value="Carbamoyltrans_HypF-like"/>
</dbReference>